<dbReference type="Gene3D" id="1.25.40.10">
    <property type="entry name" value="Tetratricopeptide repeat domain"/>
    <property type="match status" value="1"/>
</dbReference>
<evidence type="ECO:0000256" key="3">
    <source>
        <dbReference type="ARBA" id="ARBA00022741"/>
    </source>
</evidence>
<dbReference type="InterPro" id="IPR011990">
    <property type="entry name" value="TPR-like_helical_dom_sf"/>
</dbReference>
<dbReference type="SUPFAM" id="SSF48452">
    <property type="entry name" value="TPR-like"/>
    <property type="match status" value="1"/>
</dbReference>
<organism evidence="10 11">
    <name type="scientific">Arenibacter antarcticus</name>
    <dbReference type="NCBI Taxonomy" id="2040469"/>
    <lineage>
        <taxon>Bacteria</taxon>
        <taxon>Pseudomonadati</taxon>
        <taxon>Bacteroidota</taxon>
        <taxon>Flavobacteriia</taxon>
        <taxon>Flavobacteriales</taxon>
        <taxon>Flavobacteriaceae</taxon>
        <taxon>Arenibacter</taxon>
    </lineage>
</organism>
<reference evidence="11" key="1">
    <citation type="journal article" date="2019" name="Int. J. Syst. Evol. Microbiol.">
        <title>The Global Catalogue of Microorganisms (GCM) 10K type strain sequencing project: providing services to taxonomists for standard genome sequencing and annotation.</title>
        <authorList>
            <consortium name="The Broad Institute Genomics Platform"/>
            <consortium name="The Broad Institute Genome Sequencing Center for Infectious Disease"/>
            <person name="Wu L."/>
            <person name="Ma J."/>
        </authorList>
    </citation>
    <scope>NUCLEOTIDE SEQUENCE [LARGE SCALE GENOMIC DNA]</scope>
    <source>
        <strain evidence="11">KCTC 52924</strain>
    </source>
</reference>
<dbReference type="PANTHER" id="PTHR11920:SF335">
    <property type="entry name" value="GUANYLATE CYCLASE"/>
    <property type="match status" value="1"/>
</dbReference>
<dbReference type="InterPro" id="IPR019734">
    <property type="entry name" value="TPR_rpt"/>
</dbReference>
<comment type="subcellular location">
    <subcellularLocation>
        <location evidence="1">Membrane</location>
    </subcellularLocation>
</comment>
<evidence type="ECO:0000259" key="9">
    <source>
        <dbReference type="PROSITE" id="PS50125"/>
    </source>
</evidence>
<keyword evidence="3" id="KW-0547">Nucleotide-binding</keyword>
<dbReference type="PROSITE" id="PS00452">
    <property type="entry name" value="GUANYLATE_CYCLASE_1"/>
    <property type="match status" value="1"/>
</dbReference>
<evidence type="ECO:0000256" key="8">
    <source>
        <dbReference type="SAM" id="Phobius"/>
    </source>
</evidence>
<dbReference type="SMART" id="SM00044">
    <property type="entry name" value="CYCc"/>
    <property type="match status" value="1"/>
</dbReference>
<dbReference type="CDD" id="cd07302">
    <property type="entry name" value="CHD"/>
    <property type="match status" value="1"/>
</dbReference>
<proteinExistence type="inferred from homology"/>
<dbReference type="InterPro" id="IPR029787">
    <property type="entry name" value="Nucleotide_cyclase"/>
</dbReference>
<gene>
    <name evidence="10" type="ORF">ACFS1K_10700</name>
</gene>
<evidence type="ECO:0000256" key="6">
    <source>
        <dbReference type="ARBA" id="ARBA00023239"/>
    </source>
</evidence>
<feature type="domain" description="Guanylate cyclase" evidence="9">
    <location>
        <begin position="434"/>
        <end position="564"/>
    </location>
</feature>
<sequence>MALFCKKTWVYCKKAVLPLGFLVVSFPMIYGQNRTIADSLEILYNTGAFAKKDRLQLLGDLAKNHPNPEKSLHYSEELLKTAKELGSKQYLLVGYREKGNSLRLKGDLSEGLASYFKGVKLASDENLNHDLGLLYISIAHVYSIMGNHSNTIQYYHKAIGILRELNDSLNYANALENLGDEYNLNMAKPDSALIFFKESGALFKALDSKIGMAYNLGNIGLAYAQLGQNSMAENKISEAIILLEALGDYYPICVYLTYMSDIYMQRNDWNAALGYAVKSLNLAEQYELKDQISAANLQLSELYGKKGNSAEALEYYKQHIAYKDSVKNITAVQQMANMRTNYEVSQKQIEVDLLNQQQKTQRIIVIATVIALFLIGLLAFGLYRRNRYIRKTKKIIEQEKDRSEQLLLNILPEETAAELKQNGSVKAKKFESVTVLFTDFEGFTHYAENLPPEKLVESIDYYFTKFDEIMEKHGLEKIKTVGDAYMCAGGLPFPTKDHAYRMIRAAFEIRDFVVAAKMEEKLEETRFNIRIGIHTGPVVAGIVGTKKFSYDIWGDTVNVASRMESASVPGRINISKNTYDLIKSDYTCEYRGEVQVKNRGKIKMYFVDHCI</sequence>
<dbReference type="InterPro" id="IPR050401">
    <property type="entry name" value="Cyclic_nucleotide_synthase"/>
</dbReference>
<dbReference type="InterPro" id="IPR001054">
    <property type="entry name" value="A/G_cyclase"/>
</dbReference>
<feature type="transmembrane region" description="Helical" evidence="8">
    <location>
        <begin position="363"/>
        <end position="383"/>
    </location>
</feature>
<dbReference type="InterPro" id="IPR018297">
    <property type="entry name" value="A/G_cyclase_CS"/>
</dbReference>
<evidence type="ECO:0000256" key="1">
    <source>
        <dbReference type="ARBA" id="ARBA00004370"/>
    </source>
</evidence>
<dbReference type="PROSITE" id="PS50125">
    <property type="entry name" value="GUANYLATE_CYCLASE_2"/>
    <property type="match status" value="1"/>
</dbReference>
<name>A0ABW5VGH0_9FLAO</name>
<keyword evidence="11" id="KW-1185">Reference proteome</keyword>
<dbReference type="SMART" id="SM00028">
    <property type="entry name" value="TPR"/>
    <property type="match status" value="5"/>
</dbReference>
<dbReference type="EMBL" id="JBHUOK010000030">
    <property type="protein sequence ID" value="MFD2790234.1"/>
    <property type="molecule type" value="Genomic_DNA"/>
</dbReference>
<evidence type="ECO:0000256" key="5">
    <source>
        <dbReference type="ARBA" id="ARBA00023136"/>
    </source>
</evidence>
<keyword evidence="5 8" id="KW-0472">Membrane</keyword>
<keyword evidence="2 8" id="KW-0812">Transmembrane</keyword>
<dbReference type="Gene3D" id="3.30.70.1230">
    <property type="entry name" value="Nucleotide cyclase"/>
    <property type="match status" value="1"/>
</dbReference>
<evidence type="ECO:0000256" key="7">
    <source>
        <dbReference type="RuleBase" id="RU000405"/>
    </source>
</evidence>
<comment type="similarity">
    <text evidence="7">Belongs to the adenylyl cyclase class-4/guanylyl cyclase family.</text>
</comment>
<evidence type="ECO:0000256" key="4">
    <source>
        <dbReference type="ARBA" id="ARBA00022989"/>
    </source>
</evidence>
<dbReference type="Pfam" id="PF13424">
    <property type="entry name" value="TPR_12"/>
    <property type="match status" value="1"/>
</dbReference>
<evidence type="ECO:0000256" key="2">
    <source>
        <dbReference type="ARBA" id="ARBA00022692"/>
    </source>
</evidence>
<dbReference type="RefSeq" id="WP_377973997.1">
    <property type="nucleotide sequence ID" value="NZ_JBHUOK010000030.1"/>
</dbReference>
<accession>A0ABW5VGH0</accession>
<dbReference type="PANTHER" id="PTHR11920">
    <property type="entry name" value="GUANYLYL CYCLASE"/>
    <property type="match status" value="1"/>
</dbReference>
<comment type="caution">
    <text evidence="10">The sequence shown here is derived from an EMBL/GenBank/DDBJ whole genome shotgun (WGS) entry which is preliminary data.</text>
</comment>
<keyword evidence="6 7" id="KW-0456">Lyase</keyword>
<evidence type="ECO:0000313" key="10">
    <source>
        <dbReference type="EMBL" id="MFD2790234.1"/>
    </source>
</evidence>
<dbReference type="Pfam" id="PF00211">
    <property type="entry name" value="Guanylate_cyc"/>
    <property type="match status" value="1"/>
</dbReference>
<keyword evidence="4 8" id="KW-1133">Transmembrane helix</keyword>
<evidence type="ECO:0000313" key="11">
    <source>
        <dbReference type="Proteomes" id="UP001597532"/>
    </source>
</evidence>
<dbReference type="SUPFAM" id="SSF55073">
    <property type="entry name" value="Nucleotide cyclase"/>
    <property type="match status" value="1"/>
</dbReference>
<protein>
    <submittedName>
        <fullName evidence="10">Adenylate/guanylate cyclase domain-containing protein</fullName>
    </submittedName>
</protein>
<dbReference type="Proteomes" id="UP001597532">
    <property type="component" value="Unassembled WGS sequence"/>
</dbReference>